<feature type="compositionally biased region" description="Polar residues" evidence="1">
    <location>
        <begin position="128"/>
        <end position="142"/>
    </location>
</feature>
<reference evidence="2" key="1">
    <citation type="submission" date="2019-10" db="EMBL/GenBank/DDBJ databases">
        <authorList>
            <person name="Nor Muhammad N."/>
        </authorList>
    </citation>
    <scope>NUCLEOTIDE SEQUENCE</scope>
</reference>
<organism evidence="2">
    <name type="scientific">Ganoderma boninense</name>
    <dbReference type="NCBI Taxonomy" id="34458"/>
    <lineage>
        <taxon>Eukaryota</taxon>
        <taxon>Fungi</taxon>
        <taxon>Dikarya</taxon>
        <taxon>Basidiomycota</taxon>
        <taxon>Agaricomycotina</taxon>
        <taxon>Agaricomycetes</taxon>
        <taxon>Polyporales</taxon>
        <taxon>Polyporaceae</taxon>
        <taxon>Ganoderma</taxon>
    </lineage>
</organism>
<gene>
    <name evidence="2" type="primary">Q6FM61</name>
</gene>
<protein>
    <submittedName>
        <fullName evidence="2">Uncharacterized protein</fullName>
    </submittedName>
</protein>
<evidence type="ECO:0000256" key="1">
    <source>
        <dbReference type="SAM" id="MobiDB-lite"/>
    </source>
</evidence>
<feature type="region of interest" description="Disordered" evidence="1">
    <location>
        <begin position="98"/>
        <end position="202"/>
    </location>
</feature>
<dbReference type="AlphaFoldDB" id="A0A5K1JUF6"/>
<sequence length="255" mass="26730">MAGFMGPGPWTIRRDLPLPGPGGTLHITNKNRGSNISVGHMLKLVFRVERGDDEALDPASGKRKLFDIVVQTPVHILSHMCNPEHTLLPAYSRLPDPGSAVSVTSEPVPGVNPPVPSSSAPLLEATPSAGSIAQRRSISGTRQTHHHASLSLSAVLPGSHHSHHPASIVSDQSASSRSSLNGEATSPGGPLSSQERQGQQHSTPELFERLVAGQETEEGEAPPSYEAAVTIELASSSGISGGTVTPPILMVEEHH</sequence>
<name>A0A5K1JUF6_9APHY</name>
<accession>A0A5K1JUF6</accession>
<feature type="compositionally biased region" description="Polar residues" evidence="1">
    <location>
        <begin position="169"/>
        <end position="184"/>
    </location>
</feature>
<evidence type="ECO:0000313" key="2">
    <source>
        <dbReference type="EMBL" id="VWO95683.1"/>
    </source>
</evidence>
<feature type="compositionally biased region" description="Polar residues" evidence="1">
    <location>
        <begin position="191"/>
        <end position="202"/>
    </location>
</feature>
<proteinExistence type="predicted"/>
<dbReference type="EMBL" id="LR725029">
    <property type="protein sequence ID" value="VWO95683.1"/>
    <property type="molecule type" value="Genomic_DNA"/>
</dbReference>